<sequence>MADVTPLLSNGTPAARVDITFVAEGYLASERDKFLADAARFLDYMFNSGNAALNTPFSQYQDYFNANALFVASNQSRWDVTSGMADTYFKANTYLADGRLVYGDSAKVYETVSASLPQNAQDITIILVNSKAYGGAGGSLSWVTTGNLSSAEILLHELGHSVAGMADEYVDAALGSSPLGGPLRLPNVTSEKESPPWAAWLGYEDSLGKVGVYEGGYYRSSGVWRATHDSKMLHLGQPFNAPQKEALALSFYRMAGDYLALDARIPGLYIADVPDPTRLAYTWSRDGAVLSTDYRFDAYGASLHGSGAQLTLSTRDATGLIRTGLDGTRQSESVTLQGQVVDMAGDHASIADGGRLFRFDGGSNTVSFQAGAAASYVDGGNGVDTLVLGLAQGQFTLEQLATGTWLLGGAAAPLLALRNVEFIQFSDTLRALAELVFGAGGNDYLHNRAGSEVVDGGAGTDLLRYGGVRAGFVVEKSGGGFTVTDRASGAADVLTSVERLLFDDAVIALDIDGVGGQVYRLYQAAFDRIPDSGGLGYWIKAMDGGYSLHEVAKLFMDQNEFRALYGSATSNAQIIDKLYQHILHRPGDSGGTAFWLDILDQGKADLASVLAAISESRENQDAVASLIGDGFAYTPWA</sequence>
<dbReference type="InterPro" id="IPR024079">
    <property type="entry name" value="MetalloPept_cat_dom_sf"/>
</dbReference>
<reference evidence="2 3" key="1">
    <citation type="submission" date="2021-07" db="EMBL/GenBank/DDBJ databases">
        <title>Characterization of Violacein-producing bacteria and related species.</title>
        <authorList>
            <person name="Wilson H.S."/>
            <person name="De Leon M.E."/>
        </authorList>
    </citation>
    <scope>NUCLEOTIDE SEQUENCE [LARGE SCALE GENOMIC DNA]</scope>
    <source>
        <strain evidence="2 3">HSC-2F05</strain>
    </source>
</reference>
<protein>
    <submittedName>
        <fullName evidence="2">DUF4214 domain-containing protein</fullName>
    </submittedName>
</protein>
<dbReference type="RefSeq" id="WP_225238449.1">
    <property type="nucleotide sequence ID" value="NZ_JAHYBX010000002.1"/>
</dbReference>
<evidence type="ECO:0000313" key="2">
    <source>
        <dbReference type="EMBL" id="MCA1856154.1"/>
    </source>
</evidence>
<feature type="domain" description="DUF4214" evidence="1">
    <location>
        <begin position="552"/>
        <end position="621"/>
    </location>
</feature>
<dbReference type="SUPFAM" id="SSF51120">
    <property type="entry name" value="beta-Roll"/>
    <property type="match status" value="1"/>
</dbReference>
<dbReference type="InterPro" id="IPR011049">
    <property type="entry name" value="Serralysin-like_metalloprot_C"/>
</dbReference>
<gene>
    <name evidence="2" type="ORF">LE190_09475</name>
</gene>
<organism evidence="2 3">
    <name type="scientific">Massilia hydrophila</name>
    <dbReference type="NCBI Taxonomy" id="3044279"/>
    <lineage>
        <taxon>Bacteria</taxon>
        <taxon>Pseudomonadati</taxon>
        <taxon>Pseudomonadota</taxon>
        <taxon>Betaproteobacteria</taxon>
        <taxon>Burkholderiales</taxon>
        <taxon>Oxalobacteraceae</taxon>
        <taxon>Telluria group</taxon>
        <taxon>Massilia</taxon>
    </lineage>
</organism>
<proteinExistence type="predicted"/>
<dbReference type="Gene3D" id="2.150.10.10">
    <property type="entry name" value="Serralysin-like metalloprotease, C-terminal"/>
    <property type="match status" value="1"/>
</dbReference>
<dbReference type="Proteomes" id="UP001198602">
    <property type="component" value="Unassembled WGS sequence"/>
</dbReference>
<dbReference type="Gene3D" id="3.40.390.10">
    <property type="entry name" value="Collagenase (Catalytic Domain)"/>
    <property type="match status" value="1"/>
</dbReference>
<name>A0ABS7Y900_9BURK</name>
<evidence type="ECO:0000313" key="3">
    <source>
        <dbReference type="Proteomes" id="UP001198602"/>
    </source>
</evidence>
<dbReference type="Pfam" id="PF09471">
    <property type="entry name" value="Peptidase_M64"/>
    <property type="match status" value="1"/>
</dbReference>
<comment type="caution">
    <text evidence="2">The sequence shown here is derived from an EMBL/GenBank/DDBJ whole genome shotgun (WGS) entry which is preliminary data.</text>
</comment>
<dbReference type="Pfam" id="PF13946">
    <property type="entry name" value="DUF4214"/>
    <property type="match status" value="1"/>
</dbReference>
<dbReference type="InterPro" id="IPR025282">
    <property type="entry name" value="DUF4214"/>
</dbReference>
<dbReference type="EMBL" id="JAHYBX010000002">
    <property type="protein sequence ID" value="MCA1856154.1"/>
    <property type="molecule type" value="Genomic_DNA"/>
</dbReference>
<accession>A0ABS7Y900</accession>
<keyword evidence="3" id="KW-1185">Reference proteome</keyword>
<evidence type="ECO:0000259" key="1">
    <source>
        <dbReference type="Pfam" id="PF13946"/>
    </source>
</evidence>
<dbReference type="InterPro" id="IPR019026">
    <property type="entry name" value="Peptidase_M64_IgA"/>
</dbReference>